<sequence>MHFTTRQALAAGVSRRRLRSRDLTAPFHGVRRSVADVRAQQRKNSAETGPLAITRRIMRDAAALAHAYAPAMSPQSFYAGRTVLALRGLPFADAEILDVGVIAPRRAPRARGVRGRKIEERLVQIEVIGGLRISNASTTWAMLARELTERELTILADAMLHIPRDSSGTRDPARALVTHAELEEAMSVPGRPRFGRLHAALARARTGSASVLESEYRLDAEDGSLPGAELDVEIFDTKGRRIGISEIVYPKYRLVVEIEGDHHRTSRAQWNRDIDKYRDYADAGWEVVRITSAHIRIQRSAVQTVRAALLRKGWRPGN</sequence>
<accession>A0ABU8LCC6</accession>
<evidence type="ECO:0000313" key="2">
    <source>
        <dbReference type="Proteomes" id="UP001371224"/>
    </source>
</evidence>
<comment type="caution">
    <text evidence="1">The sequence shown here is derived from an EMBL/GenBank/DDBJ whole genome shotgun (WGS) entry which is preliminary data.</text>
</comment>
<reference evidence="1 2" key="1">
    <citation type="submission" date="2024-02" db="EMBL/GenBank/DDBJ databases">
        <authorList>
            <person name="Saticioglu I.B."/>
        </authorList>
    </citation>
    <scope>NUCLEOTIDE SEQUENCE [LARGE SCALE GENOMIC DNA]</scope>
    <source>
        <strain evidence="1 2">Mu-80</strain>
    </source>
</reference>
<dbReference type="Proteomes" id="UP001371224">
    <property type="component" value="Unassembled WGS sequence"/>
</dbReference>
<keyword evidence="2" id="KW-1185">Reference proteome</keyword>
<proteinExistence type="predicted"/>
<evidence type="ECO:0000313" key="1">
    <source>
        <dbReference type="EMBL" id="MEJ1088226.1"/>
    </source>
</evidence>
<evidence type="ECO:0008006" key="3">
    <source>
        <dbReference type="Google" id="ProtNLM"/>
    </source>
</evidence>
<dbReference type="InterPro" id="IPR011335">
    <property type="entry name" value="Restrct_endonuc-II-like"/>
</dbReference>
<gene>
    <name evidence="1" type="ORF">WDU99_07855</name>
</gene>
<dbReference type="EMBL" id="JBBDGM010000005">
    <property type="protein sequence ID" value="MEJ1088226.1"/>
    <property type="molecule type" value="Genomic_DNA"/>
</dbReference>
<dbReference type="RefSeq" id="WP_337331892.1">
    <property type="nucleotide sequence ID" value="NZ_JBBDGM010000005.1"/>
</dbReference>
<name>A0ABU8LCC6_9MICO</name>
<dbReference type="Gene3D" id="3.40.960.10">
    <property type="entry name" value="VSR Endonuclease"/>
    <property type="match status" value="1"/>
</dbReference>
<organism evidence="1 2">
    <name type="scientific">Microbacterium bandirmense</name>
    <dbReference type="NCBI Taxonomy" id="3122050"/>
    <lineage>
        <taxon>Bacteria</taxon>
        <taxon>Bacillati</taxon>
        <taxon>Actinomycetota</taxon>
        <taxon>Actinomycetes</taxon>
        <taxon>Micrococcales</taxon>
        <taxon>Microbacteriaceae</taxon>
        <taxon>Microbacterium</taxon>
    </lineage>
</organism>
<dbReference type="SUPFAM" id="SSF52980">
    <property type="entry name" value="Restriction endonuclease-like"/>
    <property type="match status" value="1"/>
</dbReference>
<protein>
    <recommendedName>
        <fullName evidence="3">DUF559 domain-containing protein</fullName>
    </recommendedName>
</protein>